<protein>
    <submittedName>
        <fullName evidence="2">Thiosulfate sulfurtransferase, rhodanese</fullName>
        <ecNumber evidence="2">2.8.1.1</ecNumber>
    </submittedName>
</protein>
<feature type="compositionally biased region" description="Gly residues" evidence="1">
    <location>
        <begin position="336"/>
        <end position="345"/>
    </location>
</feature>
<evidence type="ECO:0000256" key="1">
    <source>
        <dbReference type="SAM" id="MobiDB-lite"/>
    </source>
</evidence>
<feature type="compositionally biased region" description="Basic residues" evidence="1">
    <location>
        <begin position="18"/>
        <end position="32"/>
    </location>
</feature>
<evidence type="ECO:0000313" key="2">
    <source>
        <dbReference type="EMBL" id="CAA9572725.1"/>
    </source>
</evidence>
<feature type="compositionally biased region" description="Basic residues" evidence="1">
    <location>
        <begin position="47"/>
        <end position="65"/>
    </location>
</feature>
<feature type="compositionally biased region" description="Low complexity" evidence="1">
    <location>
        <begin position="99"/>
        <end position="111"/>
    </location>
</feature>
<keyword evidence="2" id="KW-0808">Transferase</keyword>
<sequence length="353" mass="36352">APRLADPAPLPTGLPGRARGRHGRARRRRRPAHAVGLAGGQLSGRAPRPRRRLSRQPRRERRRGGRGPGHPPAGRRGLAPCPTGGSADRVSPAGEYGTAGARPLAAAGVPGRPRRGRRPRLVAGHDRPPLPGLRGRAQGPLRPRPRPPVAPGGRTGDHGGGLRPAGEPLCGPPRLAAALGRSPAGGRARRRVGGLAGRRWRRRARLGRGVTATRRPTGASAPPARLHRRHPGIAGPPRRPDAGGPRRPHGGRDGRRPRGADAAGPDPGLGRPPLARDAARRGRAAAGARGSRDPAVGPRAVARAGGGRGGPAGRRDGPALARAQAARLRPRQGLRPGLGGVGRGRGTPDRAGV</sequence>
<feature type="compositionally biased region" description="Low complexity" evidence="1">
    <location>
        <begin position="174"/>
        <end position="186"/>
    </location>
</feature>
<feature type="non-terminal residue" evidence="2">
    <location>
        <position position="353"/>
    </location>
</feature>
<feature type="region of interest" description="Disordered" evidence="1">
    <location>
        <begin position="1"/>
        <end position="353"/>
    </location>
</feature>
<dbReference type="EMBL" id="CADCWG010000268">
    <property type="protein sequence ID" value="CAA9572725.1"/>
    <property type="molecule type" value="Genomic_DNA"/>
</dbReference>
<feature type="compositionally biased region" description="Basic and acidic residues" evidence="1">
    <location>
        <begin position="250"/>
        <end position="259"/>
    </location>
</feature>
<dbReference type="AlphaFoldDB" id="A0A6J4VG89"/>
<feature type="non-terminal residue" evidence="2">
    <location>
        <position position="1"/>
    </location>
</feature>
<dbReference type="GO" id="GO:0004792">
    <property type="term" value="F:thiosulfate-cyanide sulfurtransferase activity"/>
    <property type="evidence" value="ECO:0007669"/>
    <property type="project" value="UniProtKB-EC"/>
</dbReference>
<accession>A0A6J4VG89</accession>
<gene>
    <name evidence="2" type="ORF">AVDCRST_MAG49-3803</name>
</gene>
<organism evidence="2">
    <name type="scientific">uncultured Thermomicrobiales bacterium</name>
    <dbReference type="NCBI Taxonomy" id="1645740"/>
    <lineage>
        <taxon>Bacteria</taxon>
        <taxon>Pseudomonadati</taxon>
        <taxon>Thermomicrobiota</taxon>
        <taxon>Thermomicrobia</taxon>
        <taxon>Thermomicrobiales</taxon>
        <taxon>environmental samples</taxon>
    </lineage>
</organism>
<name>A0A6J4VG89_9BACT</name>
<reference evidence="2" key="1">
    <citation type="submission" date="2020-02" db="EMBL/GenBank/DDBJ databases">
        <authorList>
            <person name="Meier V. D."/>
        </authorList>
    </citation>
    <scope>NUCLEOTIDE SEQUENCE</scope>
    <source>
        <strain evidence="2">AVDCRST_MAG49</strain>
    </source>
</reference>
<feature type="compositionally biased region" description="Low complexity" evidence="1">
    <location>
        <begin position="284"/>
        <end position="303"/>
    </location>
</feature>
<feature type="compositionally biased region" description="Low complexity" evidence="1">
    <location>
        <begin position="318"/>
        <end position="335"/>
    </location>
</feature>
<dbReference type="EC" id="2.8.1.1" evidence="2"/>
<feature type="compositionally biased region" description="Low complexity" evidence="1">
    <location>
        <begin position="260"/>
        <end position="276"/>
    </location>
</feature>
<feature type="compositionally biased region" description="Basic residues" evidence="1">
    <location>
        <begin position="187"/>
        <end position="206"/>
    </location>
</feature>
<feature type="compositionally biased region" description="Low complexity" evidence="1">
    <location>
        <begin position="132"/>
        <end position="141"/>
    </location>
</feature>
<proteinExistence type="predicted"/>